<keyword evidence="1" id="KW-0812">Transmembrane</keyword>
<sequence length="153" mass="16672">MPPEVKDEPNWGNPEKSQVRRDTSKAERISGIVWLTIGALFCLFVCVLYVGARITVGSLNLPFPWTVIFATFMLYVISSTALLWTENKLIAGIPLAAWVFGFVVLTAWPALGMGGDVLMPGSLWSIALMLGGIAGGFWPLAPRFSFDPPAVEQ</sequence>
<dbReference type="RefSeq" id="WP_194556064.1">
    <property type="nucleotide sequence ID" value="NZ_JADKMY010000001.1"/>
</dbReference>
<feature type="transmembrane region" description="Helical" evidence="1">
    <location>
        <begin position="91"/>
        <end position="111"/>
    </location>
</feature>
<keyword evidence="1" id="KW-0472">Membrane</keyword>
<evidence type="ECO:0000313" key="3">
    <source>
        <dbReference type="Proteomes" id="UP000635902"/>
    </source>
</evidence>
<dbReference type="EMBL" id="JADKMY010000001">
    <property type="protein sequence ID" value="MBF4553237.1"/>
    <property type="molecule type" value="Genomic_DNA"/>
</dbReference>
<accession>A0ABR9ZIN0</accession>
<evidence type="ECO:0000256" key="1">
    <source>
        <dbReference type="SAM" id="Phobius"/>
    </source>
</evidence>
<feature type="transmembrane region" description="Helical" evidence="1">
    <location>
        <begin position="63"/>
        <end position="84"/>
    </location>
</feature>
<organism evidence="2 3">
    <name type="scientific">Corynebacterium suicordis DSM 45110</name>
    <dbReference type="NCBI Taxonomy" id="1121369"/>
    <lineage>
        <taxon>Bacteria</taxon>
        <taxon>Bacillati</taxon>
        <taxon>Actinomycetota</taxon>
        <taxon>Actinomycetes</taxon>
        <taxon>Mycobacteriales</taxon>
        <taxon>Corynebacteriaceae</taxon>
        <taxon>Corynebacterium</taxon>
    </lineage>
</organism>
<name>A0ABR9ZIN0_9CORY</name>
<feature type="transmembrane region" description="Helical" evidence="1">
    <location>
        <begin position="29"/>
        <end position="51"/>
    </location>
</feature>
<evidence type="ECO:0008006" key="4">
    <source>
        <dbReference type="Google" id="ProtNLM"/>
    </source>
</evidence>
<proteinExistence type="predicted"/>
<evidence type="ECO:0000313" key="2">
    <source>
        <dbReference type="EMBL" id="MBF4553237.1"/>
    </source>
</evidence>
<dbReference type="Proteomes" id="UP000635902">
    <property type="component" value="Unassembled WGS sequence"/>
</dbReference>
<keyword evidence="3" id="KW-1185">Reference proteome</keyword>
<gene>
    <name evidence="2" type="ORF">IRY30_03960</name>
</gene>
<keyword evidence="1" id="KW-1133">Transmembrane helix</keyword>
<protein>
    <recommendedName>
        <fullName evidence="4">SPW repeat-containing protein</fullName>
    </recommendedName>
</protein>
<reference evidence="2 3" key="1">
    <citation type="submission" date="2020-10" db="EMBL/GenBank/DDBJ databases">
        <title>Novel species in genus Corynebacterium.</title>
        <authorList>
            <person name="Zhang G."/>
        </authorList>
    </citation>
    <scope>NUCLEOTIDE SEQUENCE [LARGE SCALE GENOMIC DNA]</scope>
    <source>
        <strain evidence="2 3">DSM 45110</strain>
    </source>
</reference>
<feature type="transmembrane region" description="Helical" evidence="1">
    <location>
        <begin position="123"/>
        <end position="141"/>
    </location>
</feature>
<comment type="caution">
    <text evidence="2">The sequence shown here is derived from an EMBL/GenBank/DDBJ whole genome shotgun (WGS) entry which is preliminary data.</text>
</comment>